<proteinExistence type="inferred from homology"/>
<keyword evidence="7 16" id="KW-0963">Cytoplasm</keyword>
<comment type="catalytic activity">
    <reaction evidence="1 16">
        <text>(R)-pantothenate + ATP = (R)-4'-phosphopantothenate + ADP + H(+)</text>
        <dbReference type="Rhea" id="RHEA:16373"/>
        <dbReference type="ChEBI" id="CHEBI:10986"/>
        <dbReference type="ChEBI" id="CHEBI:15378"/>
        <dbReference type="ChEBI" id="CHEBI:29032"/>
        <dbReference type="ChEBI" id="CHEBI:30616"/>
        <dbReference type="ChEBI" id="CHEBI:456216"/>
        <dbReference type="EC" id="2.7.1.33"/>
    </reaction>
</comment>
<dbReference type="InterPro" id="IPR004619">
    <property type="entry name" value="Type_III_PanK"/>
</dbReference>
<keyword evidence="13 16" id="KW-0173">Coenzyme A biosynthesis</keyword>
<evidence type="ECO:0000313" key="18">
    <source>
        <dbReference type="EMBL" id="RGE69483.1"/>
    </source>
</evidence>
<keyword evidence="9 16" id="KW-0547">Nucleotide-binding</keyword>
<dbReference type="GO" id="GO:0005737">
    <property type="term" value="C:cytoplasm"/>
    <property type="evidence" value="ECO:0007669"/>
    <property type="project" value="UniProtKB-SubCell"/>
</dbReference>
<dbReference type="OrthoDB" id="9804707at2"/>
<evidence type="ECO:0000256" key="2">
    <source>
        <dbReference type="ARBA" id="ARBA00001958"/>
    </source>
</evidence>
<evidence type="ECO:0000256" key="11">
    <source>
        <dbReference type="ARBA" id="ARBA00022840"/>
    </source>
</evidence>
<dbReference type="UniPathway" id="UPA00241">
    <property type="reaction ID" value="UER00352"/>
</dbReference>
<dbReference type="EMBL" id="QVLU01000016">
    <property type="protein sequence ID" value="RGE69483.1"/>
    <property type="molecule type" value="Genomic_DNA"/>
</dbReference>
<feature type="binding site" evidence="16">
    <location>
        <position position="129"/>
    </location>
    <ligand>
        <name>K(+)</name>
        <dbReference type="ChEBI" id="CHEBI:29103"/>
    </ligand>
</feature>
<evidence type="ECO:0000256" key="7">
    <source>
        <dbReference type="ARBA" id="ARBA00022490"/>
    </source>
</evidence>
<feature type="active site" description="Proton acceptor" evidence="16">
    <location>
        <position position="109"/>
    </location>
</feature>
<keyword evidence="16" id="KW-0479">Metal-binding</keyword>
<dbReference type="Proteomes" id="UP000260812">
    <property type="component" value="Unassembled WGS sequence"/>
</dbReference>
<comment type="subcellular location">
    <subcellularLocation>
        <location evidence="3 16">Cytoplasm</location>
    </subcellularLocation>
</comment>
<gene>
    <name evidence="16" type="primary">coaX</name>
    <name evidence="18" type="ORF">DWY69_17730</name>
    <name evidence="17" type="ORF">DXC51_25945</name>
</gene>
<dbReference type="GO" id="GO:0004594">
    <property type="term" value="F:pantothenate kinase activity"/>
    <property type="evidence" value="ECO:0007669"/>
    <property type="project" value="UniProtKB-UniRule"/>
</dbReference>
<evidence type="ECO:0000256" key="5">
    <source>
        <dbReference type="ARBA" id="ARBA00011738"/>
    </source>
</evidence>
<dbReference type="GeneID" id="97990203"/>
<accession>A0A3E3IR14</accession>
<organism evidence="18 20">
    <name type="scientific">Eisenbergiella massiliensis</name>
    <dbReference type="NCBI Taxonomy" id="1720294"/>
    <lineage>
        <taxon>Bacteria</taxon>
        <taxon>Bacillati</taxon>
        <taxon>Bacillota</taxon>
        <taxon>Clostridia</taxon>
        <taxon>Lachnospirales</taxon>
        <taxon>Lachnospiraceae</taxon>
        <taxon>Eisenbergiella</taxon>
    </lineage>
</organism>
<evidence type="ECO:0000256" key="1">
    <source>
        <dbReference type="ARBA" id="ARBA00001206"/>
    </source>
</evidence>
<evidence type="ECO:0000256" key="14">
    <source>
        <dbReference type="ARBA" id="ARBA00038036"/>
    </source>
</evidence>
<evidence type="ECO:0000256" key="13">
    <source>
        <dbReference type="ARBA" id="ARBA00022993"/>
    </source>
</evidence>
<keyword evidence="19" id="KW-1185">Reference proteome</keyword>
<evidence type="ECO:0000256" key="9">
    <source>
        <dbReference type="ARBA" id="ARBA00022741"/>
    </source>
</evidence>
<evidence type="ECO:0000256" key="12">
    <source>
        <dbReference type="ARBA" id="ARBA00022958"/>
    </source>
</evidence>
<comment type="pathway">
    <text evidence="4 16">Cofactor biosynthesis; coenzyme A biosynthesis; CoA from (R)-pantothenate: step 1/5.</text>
</comment>
<evidence type="ECO:0000313" key="17">
    <source>
        <dbReference type="EMBL" id="RGE56087.1"/>
    </source>
</evidence>
<comment type="caution">
    <text evidence="18">The sequence shown here is derived from an EMBL/GenBank/DDBJ whole genome shotgun (WGS) entry which is preliminary data.</text>
</comment>
<evidence type="ECO:0000256" key="10">
    <source>
        <dbReference type="ARBA" id="ARBA00022777"/>
    </source>
</evidence>
<dbReference type="PANTHER" id="PTHR34265">
    <property type="entry name" value="TYPE III PANTOTHENATE KINASE"/>
    <property type="match status" value="1"/>
</dbReference>
<dbReference type="GO" id="GO:0015937">
    <property type="term" value="P:coenzyme A biosynthetic process"/>
    <property type="evidence" value="ECO:0007669"/>
    <property type="project" value="UniProtKB-UniRule"/>
</dbReference>
<dbReference type="GO" id="GO:0005524">
    <property type="term" value="F:ATP binding"/>
    <property type="evidence" value="ECO:0007669"/>
    <property type="project" value="UniProtKB-UniRule"/>
</dbReference>
<dbReference type="PANTHER" id="PTHR34265:SF1">
    <property type="entry name" value="TYPE III PANTOTHENATE KINASE"/>
    <property type="match status" value="1"/>
</dbReference>
<dbReference type="CDD" id="cd24015">
    <property type="entry name" value="ASKHA_NBD_PanK-III"/>
    <property type="match status" value="1"/>
</dbReference>
<evidence type="ECO:0000313" key="20">
    <source>
        <dbReference type="Proteomes" id="UP000261166"/>
    </source>
</evidence>
<dbReference type="Proteomes" id="UP000261166">
    <property type="component" value="Unassembled WGS sequence"/>
</dbReference>
<comment type="function">
    <text evidence="16">Catalyzes the phosphorylation of pantothenate (Pan), the first step in CoA biosynthesis.</text>
</comment>
<keyword evidence="11 16" id="KW-0067">ATP-binding</keyword>
<keyword evidence="10 16" id="KW-0418">Kinase</keyword>
<evidence type="ECO:0000256" key="15">
    <source>
        <dbReference type="ARBA" id="ARBA00040883"/>
    </source>
</evidence>
<dbReference type="HAMAP" id="MF_01274">
    <property type="entry name" value="Pantothen_kinase_3"/>
    <property type="match status" value="1"/>
</dbReference>
<feature type="binding site" evidence="16">
    <location>
        <position position="184"/>
    </location>
    <ligand>
        <name>substrate</name>
    </ligand>
</feature>
<feature type="binding site" evidence="16">
    <location>
        <position position="132"/>
    </location>
    <ligand>
        <name>ATP</name>
        <dbReference type="ChEBI" id="CHEBI:30616"/>
    </ligand>
</feature>
<comment type="cofactor">
    <cofactor evidence="16">
        <name>NH4(+)</name>
        <dbReference type="ChEBI" id="CHEBI:28938"/>
    </cofactor>
    <cofactor evidence="16">
        <name>K(+)</name>
        <dbReference type="ChEBI" id="CHEBI:29103"/>
    </cofactor>
    <text evidence="16">A monovalent cation. Ammonium or potassium.</text>
</comment>
<feature type="binding site" evidence="16">
    <location>
        <begin position="6"/>
        <end position="13"/>
    </location>
    <ligand>
        <name>ATP</name>
        <dbReference type="ChEBI" id="CHEBI:30616"/>
    </ligand>
</feature>
<dbReference type="NCBIfam" id="TIGR00671">
    <property type="entry name" value="baf"/>
    <property type="match status" value="1"/>
</dbReference>
<dbReference type="EC" id="2.7.1.33" evidence="6 16"/>
<evidence type="ECO:0000256" key="3">
    <source>
        <dbReference type="ARBA" id="ARBA00004496"/>
    </source>
</evidence>
<keyword evidence="8 16" id="KW-0808">Transferase</keyword>
<dbReference type="NCBIfam" id="NF009855">
    <property type="entry name" value="PRK13321.1"/>
    <property type="match status" value="1"/>
</dbReference>
<evidence type="ECO:0000256" key="6">
    <source>
        <dbReference type="ARBA" id="ARBA00012102"/>
    </source>
</evidence>
<dbReference type="InterPro" id="IPR043129">
    <property type="entry name" value="ATPase_NBD"/>
</dbReference>
<evidence type="ECO:0000313" key="19">
    <source>
        <dbReference type="Proteomes" id="UP000260812"/>
    </source>
</evidence>
<comment type="subunit">
    <text evidence="5 16">Homodimer.</text>
</comment>
<evidence type="ECO:0000256" key="8">
    <source>
        <dbReference type="ARBA" id="ARBA00022679"/>
    </source>
</evidence>
<dbReference type="SUPFAM" id="SSF53067">
    <property type="entry name" value="Actin-like ATPase domain"/>
    <property type="match status" value="2"/>
</dbReference>
<reference evidence="18 20" key="1">
    <citation type="submission" date="2018-08" db="EMBL/GenBank/DDBJ databases">
        <title>A genome reference for cultivated species of the human gut microbiota.</title>
        <authorList>
            <person name="Zou Y."/>
            <person name="Xue W."/>
            <person name="Luo G."/>
        </authorList>
    </citation>
    <scope>NUCLEOTIDE SEQUENCE [LARGE SCALE GENOMIC DNA]</scope>
    <source>
        <strain evidence="18 20">AF26-4BH</strain>
        <strain evidence="17">TF05-5AC</strain>
    </source>
</reference>
<comment type="cofactor">
    <cofactor evidence="2">
        <name>K(+)</name>
        <dbReference type="ChEBI" id="CHEBI:29103"/>
    </cofactor>
</comment>
<dbReference type="GO" id="GO:0046872">
    <property type="term" value="F:metal ion binding"/>
    <property type="evidence" value="ECO:0007669"/>
    <property type="project" value="UniProtKB-KW"/>
</dbReference>
<evidence type="ECO:0000256" key="4">
    <source>
        <dbReference type="ARBA" id="ARBA00005225"/>
    </source>
</evidence>
<dbReference type="Gene3D" id="3.30.420.40">
    <property type="match status" value="2"/>
</dbReference>
<sequence>MILVIDVGNTNITFGVYEGKKLVTTFRMMSKLPHTSDEYGMSIRQLLMFDGISKEQIEGTILASVVPNIMHSLVGGITRYLGTPPLIVGAGTKTGIRIITESPKEIGPDRIVDAVAAYEKYGGPVLVLDFGTATTYDYVTADGCFAAGITAPGIRISAKALWEDTARLPVVEIKKPKSILAQETISSMQAGLVYGQIGQTEYIVNAVKRETGLPDMKVVATGGLGRIIADETDVIDIYDAALTMEGLRYIYEKNRR</sequence>
<dbReference type="RefSeq" id="WP_025487454.1">
    <property type="nucleotide sequence ID" value="NZ_CALBAU010000390.1"/>
</dbReference>
<dbReference type="EMBL" id="QVLV01000030">
    <property type="protein sequence ID" value="RGE56087.1"/>
    <property type="molecule type" value="Genomic_DNA"/>
</dbReference>
<evidence type="ECO:0000256" key="16">
    <source>
        <dbReference type="HAMAP-Rule" id="MF_01274"/>
    </source>
</evidence>
<comment type="similarity">
    <text evidence="14 16">Belongs to the type III pantothenate kinase family.</text>
</comment>
<feature type="binding site" evidence="16">
    <location>
        <begin position="107"/>
        <end position="110"/>
    </location>
    <ligand>
        <name>substrate</name>
    </ligand>
</feature>
<dbReference type="Pfam" id="PF03309">
    <property type="entry name" value="Pan_kinase"/>
    <property type="match status" value="1"/>
</dbReference>
<keyword evidence="12 16" id="KW-0630">Potassium</keyword>
<protein>
    <recommendedName>
        <fullName evidence="15 16">Type III pantothenate kinase</fullName>
        <ecNumber evidence="6 16">2.7.1.33</ecNumber>
    </recommendedName>
    <alternativeName>
        <fullName evidence="16">PanK-III</fullName>
    </alternativeName>
    <alternativeName>
        <fullName evidence="16">Pantothenic acid kinase</fullName>
    </alternativeName>
</protein>
<comment type="caution">
    <text evidence="16">Lacks conserved residue(s) required for the propagation of feature annotation.</text>
</comment>
<dbReference type="AlphaFoldDB" id="A0A3E3IR14"/>
<name>A0A3E3IR14_9FIRM</name>